<proteinExistence type="predicted"/>
<name>D3BHA2_HETP5</name>
<dbReference type="FunCoup" id="D3BHA2">
    <property type="interactions" value="171"/>
</dbReference>
<keyword evidence="8" id="KW-1185">Reference proteome</keyword>
<feature type="compositionally biased region" description="Low complexity" evidence="4">
    <location>
        <begin position="553"/>
        <end position="563"/>
    </location>
</feature>
<dbReference type="Pfam" id="PF13637">
    <property type="entry name" value="Ank_4"/>
    <property type="match status" value="1"/>
</dbReference>
<reference evidence="7 8" key="1">
    <citation type="journal article" date="2011" name="Genome Res.">
        <title>Phylogeny-wide analysis of social amoeba genomes highlights ancient origins for complex intercellular communication.</title>
        <authorList>
            <person name="Heidel A.J."/>
            <person name="Lawal H.M."/>
            <person name="Felder M."/>
            <person name="Schilde C."/>
            <person name="Helps N.R."/>
            <person name="Tunggal B."/>
            <person name="Rivero F."/>
            <person name="John U."/>
            <person name="Schleicher M."/>
            <person name="Eichinger L."/>
            <person name="Platzer M."/>
            <person name="Noegel A.A."/>
            <person name="Schaap P."/>
            <person name="Gloeckner G."/>
        </authorList>
    </citation>
    <scope>NUCLEOTIDE SEQUENCE [LARGE SCALE GENOMIC DNA]</scope>
    <source>
        <strain evidence="8">ATCC 26659 / Pp 5 / PN500</strain>
    </source>
</reference>
<dbReference type="Gene3D" id="3.30.710.10">
    <property type="entry name" value="Potassium Channel Kv1.1, Chain A"/>
    <property type="match status" value="1"/>
</dbReference>
<evidence type="ECO:0000259" key="5">
    <source>
        <dbReference type="PROSITE" id="PS50097"/>
    </source>
</evidence>
<dbReference type="GO" id="GO:0085020">
    <property type="term" value="P:protein K6-linked ubiquitination"/>
    <property type="evidence" value="ECO:0007669"/>
    <property type="project" value="TreeGrafter"/>
</dbReference>
<dbReference type="PANTHER" id="PTHR24171">
    <property type="entry name" value="ANKYRIN REPEAT DOMAIN-CONTAINING PROTEIN 39-RELATED"/>
    <property type="match status" value="1"/>
</dbReference>
<feature type="repeat" description="ANK" evidence="3">
    <location>
        <begin position="673"/>
        <end position="705"/>
    </location>
</feature>
<dbReference type="PROSITE" id="PS50297">
    <property type="entry name" value="ANK_REP_REGION"/>
    <property type="match status" value="4"/>
</dbReference>
<dbReference type="InterPro" id="IPR008974">
    <property type="entry name" value="TRAF-like"/>
</dbReference>
<sequence length="942" mass="106382">MSSMRTSSGISNNNNNNSNNNNTVSNVIVNNGVTISSSPNSYSGFLNVGSNNVNSITNSNSNSSNSINGSNNTNSSSSNNNNFHNSSKIIDAARKGNAELVQKLLKKDLKKLNKRDEKGDTCLHKAALFGHADCIENTSYFDEESSSVYTWKLQKVSTLRERAISPVFKVGQCKWMIAVYPKGKSGGDHLSIYLKVAETVTLNNIPEWFFLVNFKFSVINQRDGSKFTRQVEGKKFKANVEDWGFPQFFKLSILYDAKNGFINYTDDSILIELQMEIINDFSRKKFKDNISDWGLTLLHWVAYKGSYDGVRFLLSNGANPNVTDYKGRTPLDWCAYNGDLPTSEILISTGMADVNCKDHEGFTPLHKAVMNGHLEVARLLVRYGAQVNAKNTCLTTPLSLAIRVSRLWCVESLIKWGADINIPDKQNRTPLHWAICLSESRLLGLLIKYGCSNQSNNNNNNNNNSTPNNQNNNGIELNIEDIAETSDNFDTSENNETQNQSEGQENLEDTDSDDDQNGGRIALSGSPNNVNPIIIHQNNVNNTKDDRSLSIPNTTITTTTNNNNNYNNNNTIIYLNNNEYHFQNNHYEEFIASVVPLQMNVRDQDGYTPLHKAIWGKGKISFVKILLERGADPKICTKDGRNAVHLAVAGNEYTIAQLLIEHSPQCLHQFDEKGHTPLHKAVINGNLVMMEMLIQHGADVNLCSPTHPDVIPLADALRESDISCIIFLLQKNADPKRCQKSLLNLLYKRVKVYKNKEIDPTIPKCTLNSDMKYLLNNINYKDITFIVENKPIYAWKGLLCARSDYFRAMFEQPLKESLENEVRIESVDHITFLHVMEYIYTGELSSKLTLEESMPLLIAANRFMLPRLKLLCESLITKEFNTDNIYNIFKLADMHETTLLLDECVRYLAENHLYIPETDDIVKIPSFRKSVLEFLHDSLNIH</sequence>
<dbReference type="PROSITE" id="PS50088">
    <property type="entry name" value="ANK_REPEAT"/>
    <property type="match status" value="6"/>
</dbReference>
<dbReference type="InParanoid" id="D3BHA2"/>
<dbReference type="CDD" id="cd14733">
    <property type="entry name" value="BACK"/>
    <property type="match status" value="1"/>
</dbReference>
<dbReference type="Pfam" id="PF12796">
    <property type="entry name" value="Ank_2"/>
    <property type="match status" value="2"/>
</dbReference>
<feature type="compositionally biased region" description="Polar residues" evidence="4">
    <location>
        <begin position="525"/>
        <end position="542"/>
    </location>
</feature>
<evidence type="ECO:0000313" key="8">
    <source>
        <dbReference type="Proteomes" id="UP000001396"/>
    </source>
</evidence>
<dbReference type="Proteomes" id="UP000001396">
    <property type="component" value="Unassembled WGS sequence"/>
</dbReference>
<dbReference type="AlphaFoldDB" id="D3BHA2"/>
<dbReference type="Pfam" id="PF00023">
    <property type="entry name" value="Ank"/>
    <property type="match status" value="1"/>
</dbReference>
<dbReference type="SUPFAM" id="SSF49599">
    <property type="entry name" value="TRAF domain-like"/>
    <property type="match status" value="1"/>
</dbReference>
<dbReference type="RefSeq" id="XP_020431201.1">
    <property type="nucleotide sequence ID" value="XM_020578737.1"/>
</dbReference>
<feature type="compositionally biased region" description="Polar residues" evidence="4">
    <location>
        <begin position="488"/>
        <end position="504"/>
    </location>
</feature>
<feature type="repeat" description="ANK" evidence="3">
    <location>
        <begin position="293"/>
        <end position="325"/>
    </location>
</feature>
<dbReference type="InterPro" id="IPR002083">
    <property type="entry name" value="MATH/TRAF_dom"/>
</dbReference>
<evidence type="ECO:0000256" key="2">
    <source>
        <dbReference type="ARBA" id="ARBA00023043"/>
    </source>
</evidence>
<comment type="caution">
    <text evidence="7">The sequence shown here is derived from an EMBL/GenBank/DDBJ whole genome shotgun (WGS) entry which is preliminary data.</text>
</comment>
<dbReference type="SUPFAM" id="SSF54695">
    <property type="entry name" value="POZ domain"/>
    <property type="match status" value="1"/>
</dbReference>
<dbReference type="SMART" id="SM00061">
    <property type="entry name" value="MATH"/>
    <property type="match status" value="1"/>
</dbReference>
<evidence type="ECO:0000313" key="7">
    <source>
        <dbReference type="EMBL" id="EFA79079.1"/>
    </source>
</evidence>
<keyword evidence="1" id="KW-0677">Repeat</keyword>
<feature type="repeat" description="ANK" evidence="3">
    <location>
        <begin position="426"/>
        <end position="458"/>
    </location>
</feature>
<feature type="region of interest" description="Disordered" evidence="4">
    <location>
        <begin position="1"/>
        <end position="25"/>
    </location>
</feature>
<dbReference type="STRING" id="670386.D3BHA2"/>
<dbReference type="InterPro" id="IPR000210">
    <property type="entry name" value="BTB/POZ_dom"/>
</dbReference>
<dbReference type="Gene3D" id="2.60.210.10">
    <property type="entry name" value="Apoptosis, Tumor Necrosis Factor Receptor Associated Protein 2, Chain A"/>
    <property type="match status" value="1"/>
</dbReference>
<dbReference type="SMART" id="SM00225">
    <property type="entry name" value="BTB"/>
    <property type="match status" value="1"/>
</dbReference>
<dbReference type="PROSITE" id="PS50097">
    <property type="entry name" value="BTB"/>
    <property type="match status" value="1"/>
</dbReference>
<dbReference type="PROSITE" id="PS50144">
    <property type="entry name" value="MATH"/>
    <property type="match status" value="1"/>
</dbReference>
<evidence type="ECO:0000256" key="1">
    <source>
        <dbReference type="ARBA" id="ARBA00022737"/>
    </source>
</evidence>
<dbReference type="OMA" id="DWCAYNG"/>
<protein>
    <recommendedName>
        <fullName evidence="9">Ankyrin repeat-containing protein</fullName>
    </recommendedName>
</protein>
<dbReference type="SUPFAM" id="SSF48403">
    <property type="entry name" value="Ankyrin repeat"/>
    <property type="match status" value="2"/>
</dbReference>
<feature type="domain" description="BTB" evidence="5">
    <location>
        <begin position="781"/>
        <end position="848"/>
    </location>
</feature>
<evidence type="ECO:0008006" key="9">
    <source>
        <dbReference type="Google" id="ProtNLM"/>
    </source>
</evidence>
<dbReference type="GO" id="GO:0004842">
    <property type="term" value="F:ubiquitin-protein transferase activity"/>
    <property type="evidence" value="ECO:0007669"/>
    <property type="project" value="TreeGrafter"/>
</dbReference>
<feature type="region of interest" description="Disordered" evidence="4">
    <location>
        <begin position="488"/>
        <end position="563"/>
    </location>
</feature>
<dbReference type="GeneID" id="31363384"/>
<feature type="repeat" description="ANK" evidence="3">
    <location>
        <begin position="396"/>
        <end position="425"/>
    </location>
</feature>
<evidence type="ECO:0000256" key="3">
    <source>
        <dbReference type="PROSITE-ProRule" id="PRU00023"/>
    </source>
</evidence>
<feature type="repeat" description="ANK" evidence="3">
    <location>
        <begin position="360"/>
        <end position="392"/>
    </location>
</feature>
<dbReference type="Pfam" id="PF22486">
    <property type="entry name" value="MATH_2"/>
    <property type="match status" value="1"/>
</dbReference>
<organism evidence="7 8">
    <name type="scientific">Heterostelium pallidum (strain ATCC 26659 / Pp 5 / PN500)</name>
    <name type="common">Cellular slime mold</name>
    <name type="synonym">Polysphondylium pallidum</name>
    <dbReference type="NCBI Taxonomy" id="670386"/>
    <lineage>
        <taxon>Eukaryota</taxon>
        <taxon>Amoebozoa</taxon>
        <taxon>Evosea</taxon>
        <taxon>Eumycetozoa</taxon>
        <taxon>Dictyostelia</taxon>
        <taxon>Acytosteliales</taxon>
        <taxon>Acytosteliaceae</taxon>
        <taxon>Heterostelium</taxon>
    </lineage>
</organism>
<dbReference type="PRINTS" id="PR01415">
    <property type="entry name" value="ANKYRIN"/>
</dbReference>
<keyword evidence="2 3" id="KW-0040">ANK repeat</keyword>
<dbReference type="InterPro" id="IPR011333">
    <property type="entry name" value="SKP1/BTB/POZ_sf"/>
</dbReference>
<evidence type="ECO:0000259" key="6">
    <source>
        <dbReference type="PROSITE" id="PS50144"/>
    </source>
</evidence>
<evidence type="ECO:0000256" key="4">
    <source>
        <dbReference type="SAM" id="MobiDB-lite"/>
    </source>
</evidence>
<feature type="region of interest" description="Disordered" evidence="4">
    <location>
        <begin position="57"/>
        <end position="85"/>
    </location>
</feature>
<dbReference type="InterPro" id="IPR036770">
    <property type="entry name" value="Ankyrin_rpt-contain_sf"/>
</dbReference>
<feature type="repeat" description="ANK" evidence="3">
    <location>
        <begin position="605"/>
        <end position="638"/>
    </location>
</feature>
<accession>D3BHA2</accession>
<dbReference type="Gene3D" id="1.25.40.20">
    <property type="entry name" value="Ankyrin repeat-containing domain"/>
    <property type="match status" value="4"/>
</dbReference>
<feature type="domain" description="MATH" evidence="6">
    <location>
        <begin position="146"/>
        <end position="275"/>
    </location>
</feature>
<dbReference type="InterPro" id="IPR002110">
    <property type="entry name" value="Ankyrin_rpt"/>
</dbReference>
<gene>
    <name evidence="7" type="ORF">PPL_07904</name>
</gene>
<feature type="compositionally biased region" description="Acidic residues" evidence="4">
    <location>
        <begin position="505"/>
        <end position="516"/>
    </location>
</feature>
<dbReference type="Pfam" id="PF00651">
    <property type="entry name" value="BTB"/>
    <property type="match status" value="1"/>
</dbReference>
<dbReference type="CDD" id="cd00121">
    <property type="entry name" value="MATH"/>
    <property type="match status" value="1"/>
</dbReference>
<dbReference type="SMART" id="SM00248">
    <property type="entry name" value="ANK"/>
    <property type="match status" value="11"/>
</dbReference>
<dbReference type="EMBL" id="ADBJ01000036">
    <property type="protein sequence ID" value="EFA79079.1"/>
    <property type="molecule type" value="Genomic_DNA"/>
</dbReference>